<dbReference type="Pfam" id="PF00335">
    <property type="entry name" value="Tetraspanin"/>
    <property type="match status" value="1"/>
</dbReference>
<feature type="disulfide bond" evidence="6">
    <location>
        <begin position="153"/>
        <end position="172"/>
    </location>
</feature>
<evidence type="ECO:0000256" key="3">
    <source>
        <dbReference type="ARBA" id="ARBA00022692"/>
    </source>
</evidence>
<dbReference type="InterPro" id="IPR008952">
    <property type="entry name" value="Tetraspanin_EC2_sf"/>
</dbReference>
<dbReference type="SUPFAM" id="SSF48652">
    <property type="entry name" value="Tetraspanin"/>
    <property type="match status" value="1"/>
</dbReference>
<feature type="transmembrane region" description="Helical" evidence="7">
    <location>
        <begin position="58"/>
        <end position="80"/>
    </location>
</feature>
<dbReference type="InterPro" id="IPR018499">
    <property type="entry name" value="Tetraspanin/Peripherin"/>
</dbReference>
<keyword evidence="5 7" id="KW-0472">Membrane</keyword>
<dbReference type="InterPro" id="IPR000301">
    <property type="entry name" value="Tetraspanin_animals"/>
</dbReference>
<organism evidence="8 9">
    <name type="scientific">Artemia franciscana</name>
    <name type="common">Brine shrimp</name>
    <name type="synonym">Artemia sanfranciscana</name>
    <dbReference type="NCBI Taxonomy" id="6661"/>
    <lineage>
        <taxon>Eukaryota</taxon>
        <taxon>Metazoa</taxon>
        <taxon>Ecdysozoa</taxon>
        <taxon>Arthropoda</taxon>
        <taxon>Crustacea</taxon>
        <taxon>Branchiopoda</taxon>
        <taxon>Anostraca</taxon>
        <taxon>Artemiidae</taxon>
        <taxon>Artemia</taxon>
    </lineage>
</organism>
<evidence type="ECO:0000313" key="8">
    <source>
        <dbReference type="EMBL" id="KAK2712441.1"/>
    </source>
</evidence>
<evidence type="ECO:0000256" key="4">
    <source>
        <dbReference type="ARBA" id="ARBA00022989"/>
    </source>
</evidence>
<dbReference type="PANTHER" id="PTHR19282:SF534">
    <property type="entry name" value="TETRASPANIN FAMILY-RELATED"/>
    <property type="match status" value="1"/>
</dbReference>
<evidence type="ECO:0000256" key="1">
    <source>
        <dbReference type="ARBA" id="ARBA00004141"/>
    </source>
</evidence>
<gene>
    <name evidence="8" type="ORF">QYM36_011210</name>
</gene>
<keyword evidence="9" id="KW-1185">Reference proteome</keyword>
<dbReference type="Gene3D" id="1.10.1450.10">
    <property type="entry name" value="Tetraspanin"/>
    <property type="match status" value="1"/>
</dbReference>
<proteinExistence type="inferred from homology"/>
<evidence type="ECO:0000256" key="7">
    <source>
        <dbReference type="RuleBase" id="RU361218"/>
    </source>
</evidence>
<dbReference type="EMBL" id="JAVRJZ010000015">
    <property type="protein sequence ID" value="KAK2712441.1"/>
    <property type="molecule type" value="Genomic_DNA"/>
</dbReference>
<comment type="subcellular location">
    <subcellularLocation>
        <location evidence="1 7">Membrane</location>
        <topology evidence="1 7">Multi-pass membrane protein</topology>
    </subcellularLocation>
</comment>
<keyword evidence="4 7" id="KW-1133">Transmembrane helix</keyword>
<keyword evidence="3 7" id="KW-0812">Transmembrane</keyword>
<evidence type="ECO:0000256" key="5">
    <source>
        <dbReference type="ARBA" id="ARBA00023136"/>
    </source>
</evidence>
<dbReference type="PIRSF" id="PIRSF002419">
    <property type="entry name" value="Tetraspanin"/>
    <property type="match status" value="1"/>
</dbReference>
<dbReference type="AlphaFoldDB" id="A0AA88HUR2"/>
<feature type="transmembrane region" description="Helical" evidence="7">
    <location>
        <begin position="87"/>
        <end position="109"/>
    </location>
</feature>
<name>A0AA88HUR2_ARTSF</name>
<keyword evidence="6" id="KW-1015">Disulfide bond</keyword>
<evidence type="ECO:0000256" key="2">
    <source>
        <dbReference type="ARBA" id="ARBA00006840"/>
    </source>
</evidence>
<dbReference type="PROSITE" id="PS51257">
    <property type="entry name" value="PROKAR_LIPOPROTEIN"/>
    <property type="match status" value="1"/>
</dbReference>
<dbReference type="CDD" id="cd03127">
    <property type="entry name" value="tetraspanin_LEL"/>
    <property type="match status" value="1"/>
</dbReference>
<feature type="transmembrane region" description="Helical" evidence="7">
    <location>
        <begin position="200"/>
        <end position="219"/>
    </location>
</feature>
<accession>A0AA88HUR2</accession>
<comment type="similarity">
    <text evidence="2 7">Belongs to the tetraspanin (TM4SF) family.</text>
</comment>
<reference evidence="8" key="1">
    <citation type="submission" date="2023-07" db="EMBL/GenBank/DDBJ databases">
        <title>Chromosome-level genome assembly of Artemia franciscana.</title>
        <authorList>
            <person name="Jo E."/>
        </authorList>
    </citation>
    <scope>NUCLEOTIDE SEQUENCE</scope>
    <source>
        <tissue evidence="8">Whole body</tissue>
    </source>
</reference>
<dbReference type="Proteomes" id="UP001187531">
    <property type="component" value="Unassembled WGS sequence"/>
</dbReference>
<sequence length="242" mass="27438">MATPESRLTYIKYALFFYNFLGVILGVALFGLACWAYADWDFKYFINTLEMRHFHDGTAVLLTAAILAALAPLIGCLGAMGESRGALLVYGILCIVACIFELAGAAYILDNSTIWSKGTFWLKDRFYQLIYETQRDNRAYEIMRVIQEHVQCCGSYKYYDYSDVHIPIPNECRNQITGNVHKYGCHEIFSHYLSTRSGPLAGVALALFILQVIAAFSAFHMRSLIRRVERGETNYKRVSSKG</sequence>
<dbReference type="PRINTS" id="PR00259">
    <property type="entry name" value="TMFOUR"/>
</dbReference>
<feature type="transmembrane region" description="Helical" evidence="7">
    <location>
        <begin position="16"/>
        <end position="38"/>
    </location>
</feature>
<feature type="disulfide bond" evidence="6">
    <location>
        <begin position="152"/>
        <end position="185"/>
    </location>
</feature>
<dbReference type="GO" id="GO:0005886">
    <property type="term" value="C:plasma membrane"/>
    <property type="evidence" value="ECO:0007669"/>
    <property type="project" value="TreeGrafter"/>
</dbReference>
<evidence type="ECO:0000313" key="9">
    <source>
        <dbReference type="Proteomes" id="UP001187531"/>
    </source>
</evidence>
<dbReference type="PANTHER" id="PTHR19282">
    <property type="entry name" value="TETRASPANIN"/>
    <property type="match status" value="1"/>
</dbReference>
<evidence type="ECO:0000256" key="6">
    <source>
        <dbReference type="PIRSR" id="PIRSR002419-1"/>
    </source>
</evidence>
<comment type="caution">
    <text evidence="8">The sequence shown here is derived from an EMBL/GenBank/DDBJ whole genome shotgun (WGS) entry which is preliminary data.</text>
</comment>
<protein>
    <recommendedName>
        <fullName evidence="7">Tetraspanin</fullName>
    </recommendedName>
</protein>